<dbReference type="Gene3D" id="3.10.180.10">
    <property type="entry name" value="2,3-Dihydroxybiphenyl 1,2-Dioxygenase, domain 1"/>
    <property type="match status" value="1"/>
</dbReference>
<protein>
    <recommendedName>
        <fullName evidence="1">VOC domain-containing protein</fullName>
    </recommendedName>
</protein>
<dbReference type="Proteomes" id="UP000004030">
    <property type="component" value="Unassembled WGS sequence"/>
</dbReference>
<sequence length="163" mass="18302">MEQFYRGVLHLVVSDTGIGNHFKRRIIFMTGNPEHHHQFVLVVREEGDPPGGALFQVSFKMASLSELRAVAARAESAGARGIRPLNHGNSWSVYFNDPDGNMIEIYTDTGWHVAQPFGDPLDLSWSDEEIVARTEQRLKECEGVEPQAQWAAKMAARLAEVRK</sequence>
<dbReference type="EMBL" id="AGFM01000051">
    <property type="protein sequence ID" value="EHJ59904.1"/>
    <property type="molecule type" value="Genomic_DNA"/>
</dbReference>
<comment type="caution">
    <text evidence="2">The sequence shown here is derived from an EMBL/GenBank/DDBJ whole genome shotgun (WGS) entry which is preliminary data.</text>
</comment>
<dbReference type="SUPFAM" id="SSF54593">
    <property type="entry name" value="Glyoxalase/Bleomycin resistance protein/Dihydroxybiphenyl dioxygenase"/>
    <property type="match status" value="1"/>
</dbReference>
<dbReference type="AlphaFoldDB" id="G6EFN3"/>
<dbReference type="InterPro" id="IPR004360">
    <property type="entry name" value="Glyas_Fos-R_dOase_dom"/>
</dbReference>
<proteinExistence type="predicted"/>
<evidence type="ECO:0000313" key="2">
    <source>
        <dbReference type="EMBL" id="EHJ59904.1"/>
    </source>
</evidence>
<dbReference type="eggNOG" id="COG0346">
    <property type="taxonomic scope" value="Bacteria"/>
</dbReference>
<organism evidence="2 3">
    <name type="scientific">Novosphingobium pentaromativorans US6-1</name>
    <dbReference type="NCBI Taxonomy" id="1088721"/>
    <lineage>
        <taxon>Bacteria</taxon>
        <taxon>Pseudomonadati</taxon>
        <taxon>Pseudomonadota</taxon>
        <taxon>Alphaproteobacteria</taxon>
        <taxon>Sphingomonadales</taxon>
        <taxon>Sphingomonadaceae</taxon>
        <taxon>Novosphingobium</taxon>
    </lineage>
</organism>
<dbReference type="PATRIC" id="fig|1088721.3.peg.3110"/>
<dbReference type="InterPro" id="IPR029068">
    <property type="entry name" value="Glyas_Bleomycin-R_OHBP_Dase"/>
</dbReference>
<dbReference type="PROSITE" id="PS51819">
    <property type="entry name" value="VOC"/>
    <property type="match status" value="1"/>
</dbReference>
<name>G6EFN3_9SPHN</name>
<dbReference type="InterPro" id="IPR037523">
    <property type="entry name" value="VOC_core"/>
</dbReference>
<reference evidence="2 3" key="1">
    <citation type="journal article" date="2012" name="J. Bacteriol.">
        <title>Genome sequence of benzo(a)pyrene-degrading bacterium Novosphingobium pentaromativorans US6-1.</title>
        <authorList>
            <person name="Luo Y.R."/>
            <person name="Kang S.G."/>
            <person name="Kim S.J."/>
            <person name="Kim M.R."/>
            <person name="Li N."/>
            <person name="Lee J.H."/>
            <person name="Kwon K.K."/>
        </authorList>
    </citation>
    <scope>NUCLEOTIDE SEQUENCE [LARGE SCALE GENOMIC DNA]</scope>
    <source>
        <strain evidence="2 3">US6-1</strain>
    </source>
</reference>
<keyword evidence="3" id="KW-1185">Reference proteome</keyword>
<gene>
    <name evidence="2" type="ORF">NSU_3154</name>
</gene>
<dbReference type="Pfam" id="PF00903">
    <property type="entry name" value="Glyoxalase"/>
    <property type="match status" value="1"/>
</dbReference>
<feature type="domain" description="VOC" evidence="1">
    <location>
        <begin position="1"/>
        <end position="108"/>
    </location>
</feature>
<evidence type="ECO:0000259" key="1">
    <source>
        <dbReference type="PROSITE" id="PS51819"/>
    </source>
</evidence>
<evidence type="ECO:0000313" key="3">
    <source>
        <dbReference type="Proteomes" id="UP000004030"/>
    </source>
</evidence>
<accession>G6EFN3</accession>